<comment type="caution">
    <text evidence="1">The sequence shown here is derived from an EMBL/GenBank/DDBJ whole genome shotgun (WGS) entry which is preliminary data.</text>
</comment>
<dbReference type="EMBL" id="BPLR01000259">
    <property type="protein sequence ID" value="GIY93337.1"/>
    <property type="molecule type" value="Genomic_DNA"/>
</dbReference>
<reference evidence="1 2" key="1">
    <citation type="submission" date="2021-06" db="EMBL/GenBank/DDBJ databases">
        <title>Caerostris extrusa draft genome.</title>
        <authorList>
            <person name="Kono N."/>
            <person name="Arakawa K."/>
        </authorList>
    </citation>
    <scope>NUCLEOTIDE SEQUENCE [LARGE SCALE GENOMIC DNA]</scope>
</reference>
<gene>
    <name evidence="1" type="ORF">CEXT_480331</name>
</gene>
<dbReference type="AlphaFoldDB" id="A0AAV4XDQ4"/>
<evidence type="ECO:0008006" key="3">
    <source>
        <dbReference type="Google" id="ProtNLM"/>
    </source>
</evidence>
<name>A0AAV4XDQ4_CAEEX</name>
<evidence type="ECO:0000313" key="1">
    <source>
        <dbReference type="EMBL" id="GIY93337.1"/>
    </source>
</evidence>
<keyword evidence="2" id="KW-1185">Reference proteome</keyword>
<protein>
    <recommendedName>
        <fullName evidence="3">Secreted protein</fullName>
    </recommendedName>
</protein>
<dbReference type="Proteomes" id="UP001054945">
    <property type="component" value="Unassembled WGS sequence"/>
</dbReference>
<evidence type="ECO:0000313" key="2">
    <source>
        <dbReference type="Proteomes" id="UP001054945"/>
    </source>
</evidence>
<accession>A0AAV4XDQ4</accession>
<sequence>MQSQATSHSIIIPLPLMMVHLKTFLLFTQICSNRLLVQETMSLTALGRVEGVIRPQCAKKTRVACHYPPKNSAKLVRTAIVSSGWKVL</sequence>
<proteinExistence type="predicted"/>
<organism evidence="1 2">
    <name type="scientific">Caerostris extrusa</name>
    <name type="common">Bark spider</name>
    <name type="synonym">Caerostris bankana</name>
    <dbReference type="NCBI Taxonomy" id="172846"/>
    <lineage>
        <taxon>Eukaryota</taxon>
        <taxon>Metazoa</taxon>
        <taxon>Ecdysozoa</taxon>
        <taxon>Arthropoda</taxon>
        <taxon>Chelicerata</taxon>
        <taxon>Arachnida</taxon>
        <taxon>Araneae</taxon>
        <taxon>Araneomorphae</taxon>
        <taxon>Entelegynae</taxon>
        <taxon>Araneoidea</taxon>
        <taxon>Araneidae</taxon>
        <taxon>Caerostris</taxon>
    </lineage>
</organism>